<dbReference type="AlphaFoldDB" id="A0A3B0UFH9"/>
<dbReference type="GO" id="GO:0046872">
    <property type="term" value="F:metal ion binding"/>
    <property type="evidence" value="ECO:0007669"/>
    <property type="project" value="UniProtKB-KW"/>
</dbReference>
<accession>A0A3B0UFH9</accession>
<gene>
    <name evidence="6" type="ORF">MNBD_ALPHA12-1488</name>
</gene>
<evidence type="ECO:0000256" key="1">
    <source>
        <dbReference type="ARBA" id="ARBA00022723"/>
    </source>
</evidence>
<dbReference type="GO" id="GO:0016787">
    <property type="term" value="F:hydrolase activity"/>
    <property type="evidence" value="ECO:0007669"/>
    <property type="project" value="UniProtKB-KW"/>
</dbReference>
<dbReference type="Pfam" id="PF00149">
    <property type="entry name" value="Metallophos"/>
    <property type="match status" value="1"/>
</dbReference>
<dbReference type="InterPro" id="IPR004843">
    <property type="entry name" value="Calcineurin-like_PHP"/>
</dbReference>
<feature type="domain" description="Calcineurin-like phosphoesterase" evidence="5">
    <location>
        <begin position="3"/>
        <end position="225"/>
    </location>
</feature>
<evidence type="ECO:0000256" key="4">
    <source>
        <dbReference type="ARBA" id="ARBA00025742"/>
    </source>
</evidence>
<sequence>MNTIAHISDIHLAPLPKIRPTDLMSKRITGYLNWKLKRGGVMSSEAADHLVDHLLAQRPDMTAITGDLVNLALDDEMAAAKLWLKRLGPPEQVCLVPGNHDAYVPGALDAMRKIYGPYATGETLDQNPFPFVRRIGQVAIIGCSSALATPPFIAAGYFGRPQAQRLAKCLDILGKAGFYRTVLIHHPPNVEFKHPWRNGLFGAKLFRKTIAEHGAEMVLHGHTHASSVHLIKGPDKSVPVIGVAAASTAPGSARPPARYNLFQIKKLSNGWSCTMREFGYQRIGDNIVQRLQLRVH</sequence>
<keyword evidence="3" id="KW-0408">Iron</keyword>
<keyword evidence="2 6" id="KW-0378">Hydrolase</keyword>
<dbReference type="PANTHER" id="PTHR42988">
    <property type="entry name" value="PHOSPHOHYDROLASE"/>
    <property type="match status" value="1"/>
</dbReference>
<proteinExistence type="inferred from homology"/>
<evidence type="ECO:0000259" key="5">
    <source>
        <dbReference type="Pfam" id="PF00149"/>
    </source>
</evidence>
<dbReference type="InterPro" id="IPR029052">
    <property type="entry name" value="Metallo-depent_PP-like"/>
</dbReference>
<dbReference type="SUPFAM" id="SSF56300">
    <property type="entry name" value="Metallo-dependent phosphatases"/>
    <property type="match status" value="1"/>
</dbReference>
<evidence type="ECO:0000313" key="6">
    <source>
        <dbReference type="EMBL" id="VAW23239.1"/>
    </source>
</evidence>
<dbReference type="Gene3D" id="3.60.21.10">
    <property type="match status" value="1"/>
</dbReference>
<organism evidence="6">
    <name type="scientific">hydrothermal vent metagenome</name>
    <dbReference type="NCBI Taxonomy" id="652676"/>
    <lineage>
        <taxon>unclassified sequences</taxon>
        <taxon>metagenomes</taxon>
        <taxon>ecological metagenomes</taxon>
    </lineage>
</organism>
<dbReference type="EMBL" id="UOEO01000227">
    <property type="protein sequence ID" value="VAW23239.1"/>
    <property type="molecule type" value="Genomic_DNA"/>
</dbReference>
<dbReference type="InterPro" id="IPR050884">
    <property type="entry name" value="CNP_phosphodiesterase-III"/>
</dbReference>
<protein>
    <submittedName>
        <fullName evidence="6">Putative phosphohydrolases, Icc family</fullName>
    </submittedName>
</protein>
<evidence type="ECO:0000256" key="2">
    <source>
        <dbReference type="ARBA" id="ARBA00022801"/>
    </source>
</evidence>
<dbReference type="CDD" id="cd00838">
    <property type="entry name" value="MPP_superfamily"/>
    <property type="match status" value="1"/>
</dbReference>
<reference evidence="6" key="1">
    <citation type="submission" date="2018-06" db="EMBL/GenBank/DDBJ databases">
        <authorList>
            <person name="Zhirakovskaya E."/>
        </authorList>
    </citation>
    <scope>NUCLEOTIDE SEQUENCE</scope>
</reference>
<comment type="similarity">
    <text evidence="4">Belongs to the cyclic nucleotide phosphodiesterase class-III family.</text>
</comment>
<name>A0A3B0UFH9_9ZZZZ</name>
<dbReference type="PANTHER" id="PTHR42988:SF2">
    <property type="entry name" value="CYCLIC NUCLEOTIDE PHOSPHODIESTERASE CBUA0032-RELATED"/>
    <property type="match status" value="1"/>
</dbReference>
<keyword evidence="1" id="KW-0479">Metal-binding</keyword>
<evidence type="ECO:0000256" key="3">
    <source>
        <dbReference type="ARBA" id="ARBA00023004"/>
    </source>
</evidence>